<dbReference type="AlphaFoldDB" id="A0A160P0E8"/>
<dbReference type="RefSeq" id="WP_359876001.1">
    <property type="nucleotide sequence ID" value="NZ_JBEYHT010000016.1"/>
</dbReference>
<dbReference type="EMBL" id="AP017424">
    <property type="protein sequence ID" value="BAU83773.1"/>
    <property type="molecule type" value="Genomic_DNA"/>
</dbReference>
<evidence type="ECO:0000256" key="1">
    <source>
        <dbReference type="SAM" id="MobiDB-lite"/>
    </source>
</evidence>
<proteinExistence type="predicted"/>
<dbReference type="Proteomes" id="UP000217676">
    <property type="component" value="Chromosome"/>
</dbReference>
<gene>
    <name evidence="3" type="ORF">SLA_2856</name>
</gene>
<organism evidence="3 4">
    <name type="scientific">Streptomyces laurentii</name>
    <dbReference type="NCBI Taxonomy" id="39478"/>
    <lineage>
        <taxon>Bacteria</taxon>
        <taxon>Bacillati</taxon>
        <taxon>Actinomycetota</taxon>
        <taxon>Actinomycetes</taxon>
        <taxon>Kitasatosporales</taxon>
        <taxon>Streptomycetaceae</taxon>
        <taxon>Streptomyces</taxon>
    </lineage>
</organism>
<keyword evidence="2" id="KW-0472">Membrane</keyword>
<keyword evidence="2" id="KW-0812">Transmembrane</keyword>
<feature type="region of interest" description="Disordered" evidence="1">
    <location>
        <begin position="1"/>
        <end position="42"/>
    </location>
</feature>
<evidence type="ECO:0000313" key="4">
    <source>
        <dbReference type="Proteomes" id="UP000217676"/>
    </source>
</evidence>
<evidence type="ECO:0000313" key="3">
    <source>
        <dbReference type="EMBL" id="BAU83773.1"/>
    </source>
</evidence>
<evidence type="ECO:0000256" key="2">
    <source>
        <dbReference type="SAM" id="Phobius"/>
    </source>
</evidence>
<reference evidence="3 4" key="1">
    <citation type="journal article" date="2016" name="Genome Announc.">
        <title>Complete Genome Sequence of Thiostrepton-Producing Streptomyces laurentii ATCC 31255.</title>
        <authorList>
            <person name="Doi K."/>
            <person name="Fujino Y."/>
            <person name="Nagayoshi Y."/>
            <person name="Ohshima T."/>
            <person name="Ogata S."/>
        </authorList>
    </citation>
    <scope>NUCLEOTIDE SEQUENCE [LARGE SCALE GENOMIC DNA]</scope>
    <source>
        <strain evidence="3 4">ATCC 31255</strain>
    </source>
</reference>
<feature type="compositionally biased region" description="Polar residues" evidence="1">
    <location>
        <begin position="10"/>
        <end position="19"/>
    </location>
</feature>
<name>A0A160P0E8_STRLU</name>
<keyword evidence="4" id="KW-1185">Reference proteome</keyword>
<feature type="transmembrane region" description="Helical" evidence="2">
    <location>
        <begin position="48"/>
        <end position="68"/>
    </location>
</feature>
<protein>
    <submittedName>
        <fullName evidence="3">Uncharacterized protein</fullName>
    </submittedName>
</protein>
<dbReference type="KEGG" id="slau:SLA_2856"/>
<keyword evidence="2" id="KW-1133">Transmembrane helix</keyword>
<accession>A0A160P0E8</accession>
<sequence length="147" mass="15117">MSTPFKGDSAMTTPPQSNPFADPQGAPAPGMAPEPAPQKKGGAMLKKVGGVVVLAVVAIAVKLGLPYVTGSAPVHAEAGECVEVTGPDNDPKVDTKDCSSGGSDLFKVVKVYDDTFDVNKCGEELSALAQQLNSDKFVLCLEPATKN</sequence>